<dbReference type="PANTHER" id="PTHR33444">
    <property type="entry name" value="SI:DKEY-19B23.12-RELATED"/>
    <property type="match status" value="1"/>
</dbReference>
<gene>
    <name evidence="2" type="ORF">ILUMI_01500</name>
</gene>
<feature type="transmembrane region" description="Helical" evidence="1">
    <location>
        <begin position="44"/>
        <end position="71"/>
    </location>
</feature>
<organism evidence="2 3">
    <name type="scientific">Ignelater luminosus</name>
    <name type="common">Cucubano</name>
    <name type="synonym">Pyrophorus luminosus</name>
    <dbReference type="NCBI Taxonomy" id="2038154"/>
    <lineage>
        <taxon>Eukaryota</taxon>
        <taxon>Metazoa</taxon>
        <taxon>Ecdysozoa</taxon>
        <taxon>Arthropoda</taxon>
        <taxon>Hexapoda</taxon>
        <taxon>Insecta</taxon>
        <taxon>Pterygota</taxon>
        <taxon>Neoptera</taxon>
        <taxon>Endopterygota</taxon>
        <taxon>Coleoptera</taxon>
        <taxon>Polyphaga</taxon>
        <taxon>Elateriformia</taxon>
        <taxon>Elateroidea</taxon>
        <taxon>Elateridae</taxon>
        <taxon>Agrypninae</taxon>
        <taxon>Pyrophorini</taxon>
        <taxon>Ignelater</taxon>
    </lineage>
</organism>
<feature type="transmembrane region" description="Helical" evidence="1">
    <location>
        <begin position="108"/>
        <end position="129"/>
    </location>
</feature>
<feature type="transmembrane region" description="Helical" evidence="1">
    <location>
        <begin position="83"/>
        <end position="102"/>
    </location>
</feature>
<dbReference type="OrthoDB" id="6157510at2759"/>
<dbReference type="EMBL" id="VTPC01000712">
    <property type="protein sequence ID" value="KAF2904671.1"/>
    <property type="molecule type" value="Genomic_DNA"/>
</dbReference>
<evidence type="ECO:0000256" key="1">
    <source>
        <dbReference type="SAM" id="Phobius"/>
    </source>
</evidence>
<keyword evidence="1" id="KW-0812">Transmembrane</keyword>
<accession>A0A8K0DJX1</accession>
<name>A0A8K0DJX1_IGNLU</name>
<evidence type="ECO:0000313" key="3">
    <source>
        <dbReference type="Proteomes" id="UP000801492"/>
    </source>
</evidence>
<reference evidence="2" key="1">
    <citation type="submission" date="2019-08" db="EMBL/GenBank/DDBJ databases">
        <title>The genome of the North American firefly Photinus pyralis.</title>
        <authorList>
            <consortium name="Photinus pyralis genome working group"/>
            <person name="Fallon T.R."/>
            <person name="Sander Lower S.E."/>
            <person name="Weng J.-K."/>
        </authorList>
    </citation>
    <scope>NUCLEOTIDE SEQUENCE</scope>
    <source>
        <strain evidence="2">TRF0915ILg1</strain>
        <tissue evidence="2">Whole body</tissue>
    </source>
</reference>
<protein>
    <submittedName>
        <fullName evidence="2">Uncharacterized protein</fullName>
    </submittedName>
</protein>
<dbReference type="AlphaFoldDB" id="A0A8K0DJX1"/>
<keyword evidence="1" id="KW-0472">Membrane</keyword>
<proteinExistence type="predicted"/>
<evidence type="ECO:0000313" key="2">
    <source>
        <dbReference type="EMBL" id="KAF2904671.1"/>
    </source>
</evidence>
<dbReference type="Proteomes" id="UP000801492">
    <property type="component" value="Unassembled WGS sequence"/>
</dbReference>
<comment type="caution">
    <text evidence="2">The sequence shown here is derived from an EMBL/GenBank/DDBJ whole genome shotgun (WGS) entry which is preliminary data.</text>
</comment>
<sequence>MPRPNQRGIAVQHSYNDPVDITESGRLRNLSNAQEELIFYATKVSGPCICGMVLFLSVTISLSMTAMGCLYFHDCPVQDNIPIYLIVGGTMYLVYVVGRYTTTTTTKGYFTILSIFLCGWLITVCFRIYMDIFNIRTKL</sequence>
<dbReference type="InterPro" id="IPR040350">
    <property type="entry name" value="TMEM272"/>
</dbReference>
<dbReference type="PANTHER" id="PTHR33444:SF2">
    <property type="entry name" value="MARVEL DOMAIN-CONTAINING PROTEIN"/>
    <property type="match status" value="1"/>
</dbReference>
<keyword evidence="3" id="KW-1185">Reference proteome</keyword>
<keyword evidence="1" id="KW-1133">Transmembrane helix</keyword>